<accession>A0A2K4MQQ7</accession>
<feature type="transmembrane region" description="Helical" evidence="1">
    <location>
        <begin position="151"/>
        <end position="174"/>
    </location>
</feature>
<evidence type="ECO:0000313" key="2">
    <source>
        <dbReference type="EMBL" id="POA99403.1"/>
    </source>
</evidence>
<feature type="transmembrane region" description="Helical" evidence="1">
    <location>
        <begin position="194"/>
        <end position="214"/>
    </location>
</feature>
<dbReference type="AlphaFoldDB" id="A0A2K4MQQ7"/>
<feature type="transmembrane region" description="Helical" evidence="1">
    <location>
        <begin position="251"/>
        <end position="271"/>
    </location>
</feature>
<dbReference type="RefSeq" id="WP_103318510.1">
    <property type="nucleotide sequence ID" value="NZ_PPTF01000020.1"/>
</dbReference>
<gene>
    <name evidence="2" type="ORF">C2134_06445</name>
</gene>
<organism evidence="2 3">
    <name type="scientific">Chromobacterium sinusclupearum</name>
    <dbReference type="NCBI Taxonomy" id="2077146"/>
    <lineage>
        <taxon>Bacteria</taxon>
        <taxon>Pseudomonadati</taxon>
        <taxon>Pseudomonadota</taxon>
        <taxon>Betaproteobacteria</taxon>
        <taxon>Neisseriales</taxon>
        <taxon>Chromobacteriaceae</taxon>
        <taxon>Chromobacterium</taxon>
    </lineage>
</organism>
<evidence type="ECO:0008006" key="4">
    <source>
        <dbReference type="Google" id="ProtNLM"/>
    </source>
</evidence>
<comment type="caution">
    <text evidence="2">The sequence shown here is derived from an EMBL/GenBank/DDBJ whole genome shotgun (WGS) entry which is preliminary data.</text>
</comment>
<dbReference type="Proteomes" id="UP000236416">
    <property type="component" value="Unassembled WGS sequence"/>
</dbReference>
<keyword evidence="3" id="KW-1185">Reference proteome</keyword>
<evidence type="ECO:0000256" key="1">
    <source>
        <dbReference type="SAM" id="Phobius"/>
    </source>
</evidence>
<name>A0A2K4MQQ7_9NEIS</name>
<keyword evidence="1" id="KW-0472">Membrane</keyword>
<dbReference type="EMBL" id="PPTF01000020">
    <property type="protein sequence ID" value="POA99403.1"/>
    <property type="molecule type" value="Genomic_DNA"/>
</dbReference>
<keyword evidence="1" id="KW-0812">Transmembrane</keyword>
<proteinExistence type="predicted"/>
<feature type="transmembrane region" description="Helical" evidence="1">
    <location>
        <begin position="56"/>
        <end position="78"/>
    </location>
</feature>
<feature type="transmembrane region" description="Helical" evidence="1">
    <location>
        <begin position="226"/>
        <end position="245"/>
    </location>
</feature>
<evidence type="ECO:0000313" key="3">
    <source>
        <dbReference type="Proteomes" id="UP000236416"/>
    </source>
</evidence>
<reference evidence="2 3" key="1">
    <citation type="submission" date="2018-01" db="EMBL/GenBank/DDBJ databases">
        <title>Genomic Sequence of Chromobacterium MWU13-2610 from wild cranberry bogs within the Cape Cod National Seashore.</title>
        <authorList>
            <person name="O'Hara-Hanley K."/>
            <person name="Soby S."/>
            <person name="Harrison A."/>
        </authorList>
    </citation>
    <scope>NUCLEOTIDE SEQUENCE [LARGE SCALE GENOMIC DNA]</scope>
    <source>
        <strain evidence="2 3">MWU13-2610</strain>
    </source>
</reference>
<keyword evidence="1" id="KW-1133">Transmembrane helix</keyword>
<feature type="transmembrane region" description="Helical" evidence="1">
    <location>
        <begin position="33"/>
        <end position="50"/>
    </location>
</feature>
<sequence length="437" mass="47202">MANPIDSPALDDSYVVAEEDPPVASHRKVGRRIGAVIILLSLTLSLAMGIGLKLPLILALLAGGLTLFVVMLAATPYLRFIDHGWWTRYEEFGNQLWGHALSQYLWHFWHRRAEATGALARGPAGPDAQQQARAAGLFDAIYREQYGPDAFMVPLTLLLFVVFFEANYVVLFPLKEMLPGGHPLTGYLAQFGHFELQASAMSGAYMFVVGDAVNSVRKRCLNVSDIYWYVLRMLLAVPIAYSITLALPDSAAVGVAFALGALPIDSIIKLLRRLVNSKLSANETDQPDPLLSLDGVTPAIASQLEAEGVSSIDQLLDMDPVLLAIHTGLPFRFILRLMSQAIVRRHLGDAAFALAPMGLADAISIARLVQDLQTARAQGQTDSPADKIVDGACQLLQSVSKAAWPDRQAVEFVFGNIAAYAYTGLLMSAGGDSSALA</sequence>
<protein>
    <recommendedName>
        <fullName evidence="4">Transmembrane protein</fullName>
    </recommendedName>
</protein>